<protein>
    <recommendedName>
        <fullName evidence="3">RNase H type-1 domain-containing protein</fullName>
    </recommendedName>
</protein>
<sequence>MHIIMVFEDRVVDEGLWTWLVMGLWQLWKRRNKFVFQGILDSVEHTINVTAERCLEWQRLIPNSPPYTLNYDPKNASIFLRGTILCSDAARDPISGKIGLGWFARSQQGLVFLAGFHFVEYTPNVDWAKLLAIKQALATIVEGPENLAIFSNSLQPLQLIDEGSLVSDCDLLAKDIRESA</sequence>
<accession>A0AAP0PP63</accession>
<evidence type="ECO:0000313" key="2">
    <source>
        <dbReference type="Proteomes" id="UP001419268"/>
    </source>
</evidence>
<proteinExistence type="predicted"/>
<evidence type="ECO:0008006" key="3">
    <source>
        <dbReference type="Google" id="ProtNLM"/>
    </source>
</evidence>
<keyword evidence="2" id="KW-1185">Reference proteome</keyword>
<comment type="caution">
    <text evidence="1">The sequence shown here is derived from an EMBL/GenBank/DDBJ whole genome shotgun (WGS) entry which is preliminary data.</text>
</comment>
<dbReference type="AlphaFoldDB" id="A0AAP0PP63"/>
<name>A0AAP0PP63_9MAGN</name>
<reference evidence="1 2" key="1">
    <citation type="submission" date="2024-01" db="EMBL/GenBank/DDBJ databases">
        <title>Genome assemblies of Stephania.</title>
        <authorList>
            <person name="Yang L."/>
        </authorList>
    </citation>
    <scope>NUCLEOTIDE SEQUENCE [LARGE SCALE GENOMIC DNA]</scope>
    <source>
        <strain evidence="1">JXDWG</strain>
        <tissue evidence="1">Leaf</tissue>
    </source>
</reference>
<organism evidence="1 2">
    <name type="scientific">Stephania cephalantha</name>
    <dbReference type="NCBI Taxonomy" id="152367"/>
    <lineage>
        <taxon>Eukaryota</taxon>
        <taxon>Viridiplantae</taxon>
        <taxon>Streptophyta</taxon>
        <taxon>Embryophyta</taxon>
        <taxon>Tracheophyta</taxon>
        <taxon>Spermatophyta</taxon>
        <taxon>Magnoliopsida</taxon>
        <taxon>Ranunculales</taxon>
        <taxon>Menispermaceae</taxon>
        <taxon>Menispermoideae</taxon>
        <taxon>Cissampelideae</taxon>
        <taxon>Stephania</taxon>
    </lineage>
</organism>
<dbReference type="EMBL" id="JBBNAG010000003">
    <property type="protein sequence ID" value="KAK9147821.1"/>
    <property type="molecule type" value="Genomic_DNA"/>
</dbReference>
<evidence type="ECO:0000313" key="1">
    <source>
        <dbReference type="EMBL" id="KAK9147821.1"/>
    </source>
</evidence>
<dbReference type="Proteomes" id="UP001419268">
    <property type="component" value="Unassembled WGS sequence"/>
</dbReference>
<gene>
    <name evidence="1" type="ORF">Scep_006578</name>
</gene>